<evidence type="ECO:0000256" key="6">
    <source>
        <dbReference type="ARBA" id="ARBA00022741"/>
    </source>
</evidence>
<dbReference type="GO" id="GO:0003887">
    <property type="term" value="F:DNA-directed DNA polymerase activity"/>
    <property type="evidence" value="ECO:0007669"/>
    <property type="project" value="UniProtKB-KW"/>
</dbReference>
<evidence type="ECO:0000256" key="5">
    <source>
        <dbReference type="ARBA" id="ARBA00022723"/>
    </source>
</evidence>
<keyword evidence="15" id="KW-0233">DNA recombination</keyword>
<dbReference type="GO" id="GO:0006508">
    <property type="term" value="P:proteolysis"/>
    <property type="evidence" value="ECO:0007669"/>
    <property type="project" value="UniProtKB-KW"/>
</dbReference>
<evidence type="ECO:0000256" key="7">
    <source>
        <dbReference type="ARBA" id="ARBA00022759"/>
    </source>
</evidence>
<keyword evidence="11" id="KW-0229">DNA integration</keyword>
<feature type="compositionally biased region" description="Basic and acidic residues" evidence="18">
    <location>
        <begin position="556"/>
        <end position="566"/>
    </location>
</feature>
<keyword evidence="17" id="KW-0863">Zinc-finger</keyword>
<comment type="function">
    <text evidence="1">The aspartyl protease (PR) mediates the proteolytic cleavages of the Gag and Gag-Pol polyproteins after assembly of the VLP.</text>
</comment>
<keyword evidence="14" id="KW-0917">Virion maturation</keyword>
<dbReference type="InterPro" id="IPR036875">
    <property type="entry name" value="Znf_CCHC_sf"/>
</dbReference>
<dbReference type="Gene3D" id="4.10.60.10">
    <property type="entry name" value="Zinc finger, CCHC-type"/>
    <property type="match status" value="1"/>
</dbReference>
<evidence type="ECO:0000256" key="14">
    <source>
        <dbReference type="ARBA" id="ARBA00023113"/>
    </source>
</evidence>
<evidence type="ECO:0000256" key="1">
    <source>
        <dbReference type="ARBA" id="ARBA00002180"/>
    </source>
</evidence>
<gene>
    <name evidence="21" type="ORF">EVAR_30918_1</name>
</gene>
<feature type="domain" description="Integrase catalytic" evidence="20">
    <location>
        <begin position="284"/>
        <end position="461"/>
    </location>
</feature>
<feature type="compositionally biased region" description="Acidic residues" evidence="18">
    <location>
        <begin position="567"/>
        <end position="576"/>
    </location>
</feature>
<dbReference type="InterPro" id="IPR025724">
    <property type="entry name" value="GAG-pre-integrase_dom"/>
</dbReference>
<evidence type="ECO:0000256" key="8">
    <source>
        <dbReference type="ARBA" id="ARBA00022801"/>
    </source>
</evidence>
<protein>
    <submittedName>
        <fullName evidence="21">Retrovirus-related Pol polyprotein from transposon TNT 1-94</fullName>
    </submittedName>
</protein>
<dbReference type="GO" id="GO:0004519">
    <property type="term" value="F:endonuclease activity"/>
    <property type="evidence" value="ECO:0007669"/>
    <property type="project" value="UniProtKB-KW"/>
</dbReference>
<dbReference type="GO" id="GO:0006310">
    <property type="term" value="P:DNA recombination"/>
    <property type="evidence" value="ECO:0007669"/>
    <property type="project" value="UniProtKB-KW"/>
</dbReference>
<evidence type="ECO:0000313" key="22">
    <source>
        <dbReference type="Proteomes" id="UP000299102"/>
    </source>
</evidence>
<evidence type="ECO:0000256" key="16">
    <source>
        <dbReference type="ARBA" id="ARBA00023268"/>
    </source>
</evidence>
<evidence type="ECO:0000256" key="10">
    <source>
        <dbReference type="ARBA" id="ARBA00022842"/>
    </source>
</evidence>
<keyword evidence="12" id="KW-0695">RNA-directed DNA polymerase</keyword>
<feature type="domain" description="CCHC-type" evidence="19">
    <location>
        <begin position="68"/>
        <end position="84"/>
    </location>
</feature>
<dbReference type="OrthoDB" id="413361at2759"/>
<dbReference type="GO" id="GO:0003676">
    <property type="term" value="F:nucleic acid binding"/>
    <property type="evidence" value="ECO:0007669"/>
    <property type="project" value="InterPro"/>
</dbReference>
<evidence type="ECO:0000313" key="21">
    <source>
        <dbReference type="EMBL" id="GBP33329.1"/>
    </source>
</evidence>
<keyword evidence="3" id="KW-0645">Protease</keyword>
<evidence type="ECO:0000256" key="3">
    <source>
        <dbReference type="ARBA" id="ARBA00022670"/>
    </source>
</evidence>
<dbReference type="Pfam" id="PF22936">
    <property type="entry name" value="Pol_BBD"/>
    <property type="match status" value="1"/>
</dbReference>
<dbReference type="Pfam" id="PF07727">
    <property type="entry name" value="RVT_2"/>
    <property type="match status" value="1"/>
</dbReference>
<keyword evidence="4" id="KW-0540">Nuclease</keyword>
<dbReference type="InterPro" id="IPR001878">
    <property type="entry name" value="Znf_CCHC"/>
</dbReference>
<keyword evidence="17" id="KW-0862">Zinc</keyword>
<dbReference type="InterPro" id="IPR036397">
    <property type="entry name" value="RNaseH_sf"/>
</dbReference>
<evidence type="ECO:0000259" key="20">
    <source>
        <dbReference type="PROSITE" id="PS50994"/>
    </source>
</evidence>
<evidence type="ECO:0000256" key="12">
    <source>
        <dbReference type="ARBA" id="ARBA00022918"/>
    </source>
</evidence>
<dbReference type="STRING" id="151549.A0A4C1V434"/>
<keyword evidence="2" id="KW-1188">Viral release from host cell</keyword>
<dbReference type="SUPFAM" id="SSF57756">
    <property type="entry name" value="Retrovirus zinc finger-like domains"/>
    <property type="match status" value="1"/>
</dbReference>
<keyword evidence="5" id="KW-0479">Metal-binding</keyword>
<keyword evidence="13" id="KW-0239">DNA-directed DNA polymerase</keyword>
<dbReference type="PANTHER" id="PTHR42648:SF11">
    <property type="entry name" value="TRANSPOSON TY4-P GAG-POL POLYPROTEIN"/>
    <property type="match status" value="1"/>
</dbReference>
<keyword evidence="6" id="KW-0547">Nucleotide-binding</keyword>
<keyword evidence="10" id="KW-0460">Magnesium</keyword>
<dbReference type="InterPro" id="IPR039537">
    <property type="entry name" value="Retrotran_Ty1/copia-like"/>
</dbReference>
<keyword evidence="9" id="KW-0067">ATP-binding</keyword>
<evidence type="ECO:0000256" key="9">
    <source>
        <dbReference type="ARBA" id="ARBA00022840"/>
    </source>
</evidence>
<reference evidence="21 22" key="1">
    <citation type="journal article" date="2019" name="Commun. Biol.">
        <title>The bagworm genome reveals a unique fibroin gene that provides high tensile strength.</title>
        <authorList>
            <person name="Kono N."/>
            <person name="Nakamura H."/>
            <person name="Ohtoshi R."/>
            <person name="Tomita M."/>
            <person name="Numata K."/>
            <person name="Arakawa K."/>
        </authorList>
    </citation>
    <scope>NUCLEOTIDE SEQUENCE [LARGE SCALE GENOMIC DNA]</scope>
</reference>
<dbReference type="Proteomes" id="UP000299102">
    <property type="component" value="Unassembled WGS sequence"/>
</dbReference>
<dbReference type="InterPro" id="IPR001584">
    <property type="entry name" value="Integrase_cat-core"/>
</dbReference>
<dbReference type="GO" id="GO:0008233">
    <property type="term" value="F:peptidase activity"/>
    <property type="evidence" value="ECO:0007669"/>
    <property type="project" value="UniProtKB-KW"/>
</dbReference>
<evidence type="ECO:0000256" key="17">
    <source>
        <dbReference type="PROSITE-ProRule" id="PRU00047"/>
    </source>
</evidence>
<keyword evidence="13" id="KW-0548">Nucleotidyltransferase</keyword>
<evidence type="ECO:0000256" key="13">
    <source>
        <dbReference type="ARBA" id="ARBA00022932"/>
    </source>
</evidence>
<dbReference type="PANTHER" id="PTHR42648">
    <property type="entry name" value="TRANSPOSASE, PUTATIVE-RELATED"/>
    <property type="match status" value="1"/>
</dbReference>
<dbReference type="InterPro" id="IPR054722">
    <property type="entry name" value="PolX-like_BBD"/>
</dbReference>
<dbReference type="InterPro" id="IPR013103">
    <property type="entry name" value="RVT_2"/>
</dbReference>
<evidence type="ECO:0000256" key="11">
    <source>
        <dbReference type="ARBA" id="ARBA00022908"/>
    </source>
</evidence>
<dbReference type="AlphaFoldDB" id="A0A4C1V434"/>
<keyword evidence="16" id="KW-0511">Multifunctional enzyme</keyword>
<dbReference type="SMART" id="SM00343">
    <property type="entry name" value="ZnF_C2HC"/>
    <property type="match status" value="1"/>
</dbReference>
<keyword evidence="8" id="KW-0378">Hydrolase</keyword>
<dbReference type="PROSITE" id="PS50994">
    <property type="entry name" value="INTEGRASE"/>
    <property type="match status" value="1"/>
</dbReference>
<dbReference type="PROSITE" id="PS50158">
    <property type="entry name" value="ZF_CCHC"/>
    <property type="match status" value="1"/>
</dbReference>
<evidence type="ECO:0000256" key="4">
    <source>
        <dbReference type="ARBA" id="ARBA00022722"/>
    </source>
</evidence>
<keyword evidence="13" id="KW-0808">Transferase</keyword>
<dbReference type="GO" id="GO:0015074">
    <property type="term" value="P:DNA integration"/>
    <property type="evidence" value="ECO:0007669"/>
    <property type="project" value="UniProtKB-KW"/>
</dbReference>
<evidence type="ECO:0000256" key="2">
    <source>
        <dbReference type="ARBA" id="ARBA00022612"/>
    </source>
</evidence>
<dbReference type="Gene3D" id="3.30.420.10">
    <property type="entry name" value="Ribonuclease H-like superfamily/Ribonuclease H"/>
    <property type="match status" value="1"/>
</dbReference>
<dbReference type="GO" id="GO:0005524">
    <property type="term" value="F:ATP binding"/>
    <property type="evidence" value="ECO:0007669"/>
    <property type="project" value="UniProtKB-KW"/>
</dbReference>
<accession>A0A4C1V434</accession>
<dbReference type="InterPro" id="IPR057670">
    <property type="entry name" value="SH3_retrovirus"/>
</dbReference>
<keyword evidence="22" id="KW-1185">Reference proteome</keyword>
<evidence type="ECO:0000256" key="18">
    <source>
        <dbReference type="SAM" id="MobiDB-lite"/>
    </source>
</evidence>
<dbReference type="GO" id="GO:0008270">
    <property type="term" value="F:zinc ion binding"/>
    <property type="evidence" value="ECO:0007669"/>
    <property type="project" value="UniProtKB-KW"/>
</dbReference>
<name>A0A4C1V434_EUMVA</name>
<evidence type="ECO:0000256" key="15">
    <source>
        <dbReference type="ARBA" id="ARBA00023172"/>
    </source>
</evidence>
<dbReference type="Pfam" id="PF25597">
    <property type="entry name" value="SH3_retrovirus"/>
    <property type="match status" value="1"/>
</dbReference>
<dbReference type="GO" id="GO:0003964">
    <property type="term" value="F:RNA-directed DNA polymerase activity"/>
    <property type="evidence" value="ECO:0007669"/>
    <property type="project" value="UniProtKB-KW"/>
</dbReference>
<sequence length="795" mass="89894">MIMAVEHSGIELTADAIKSKLLDMEDGSEVGTSSTQNAFATKGWQYRNKYQSHAHKQTSSQNVKSNVRCFKCKQYGHLMSKCKNTPKGNESNGFSAVFLSGNFNQTDWYVDSGASCHLTSKKDWLLNTTNQHQVQEIIIADKTRISVEGCGDVQISTVVGDTEHENTVMGVLYVSNLATNLLSVSKLLSKGNKVTFDENHCYIYNQKSELVATADLVGGVYTLRIKQVDCLLTSVSGSVWHRRFGHLNSKDLNVMRDGAVKGMSFLDKVQVSKTNCIVCCEGKQTRLPFNHVGNRGKELLELVHADVCGPMEARSIGGKKYFLLFVDDFSRMAFVYFLKTKDEVFSQFKAFKTLVENQTGRKLKVFRTDNGKEFCNNEFDKFLEFAGIVHQKTCPYTPEQNGLCERFNRTVVEKARCLIFDAGLPKRFWAEAVNTAVYLRNRSIASGLNNKTPMEIWTGAKPDVSNLPIFGSKAMIHIPKEKRLKFDRKATQCILVGYLNVNVKGYRVYNPNNDTIIIARDIVVIEEGIEHKQDRIHVDISESTQEVGDMKHITALEDQEQSKSESSDTDNEDFEDSKDGMTGPEPPAGPGRDHMSQPRLPAKFPVEQPTKRTRRQPDWYITSYVCSSQNSNISASEITIDDALNGPESEQWKLAMQSEFKSFRHNDAWELVDIPANATTVQCKWVFKRKLDVDNKVRYRARLVAKGYTQRSGINFDECFSPVVRHSTLRLLFALALQLRLDIYHLNVSTAFLNGFLNENVYMMKPPGFQDNNDNVNKVLRLKRAIYGLKQSSRA</sequence>
<dbReference type="Pfam" id="PF13976">
    <property type="entry name" value="gag_pre-integrs"/>
    <property type="match status" value="1"/>
</dbReference>
<proteinExistence type="predicted"/>
<dbReference type="EMBL" id="BGZK01000272">
    <property type="protein sequence ID" value="GBP33329.1"/>
    <property type="molecule type" value="Genomic_DNA"/>
</dbReference>
<dbReference type="SUPFAM" id="SSF53098">
    <property type="entry name" value="Ribonuclease H-like"/>
    <property type="match status" value="1"/>
</dbReference>
<dbReference type="Pfam" id="PF00665">
    <property type="entry name" value="rve"/>
    <property type="match status" value="1"/>
</dbReference>
<dbReference type="InterPro" id="IPR012337">
    <property type="entry name" value="RNaseH-like_sf"/>
</dbReference>
<comment type="caution">
    <text evidence="21">The sequence shown here is derived from an EMBL/GenBank/DDBJ whole genome shotgun (WGS) entry which is preliminary data.</text>
</comment>
<keyword evidence="7" id="KW-0255">Endonuclease</keyword>
<organism evidence="21 22">
    <name type="scientific">Eumeta variegata</name>
    <name type="common">Bagworm moth</name>
    <name type="synonym">Eumeta japonica</name>
    <dbReference type="NCBI Taxonomy" id="151549"/>
    <lineage>
        <taxon>Eukaryota</taxon>
        <taxon>Metazoa</taxon>
        <taxon>Ecdysozoa</taxon>
        <taxon>Arthropoda</taxon>
        <taxon>Hexapoda</taxon>
        <taxon>Insecta</taxon>
        <taxon>Pterygota</taxon>
        <taxon>Neoptera</taxon>
        <taxon>Endopterygota</taxon>
        <taxon>Lepidoptera</taxon>
        <taxon>Glossata</taxon>
        <taxon>Ditrysia</taxon>
        <taxon>Tineoidea</taxon>
        <taxon>Psychidae</taxon>
        <taxon>Oiketicinae</taxon>
        <taxon>Eumeta</taxon>
    </lineage>
</organism>
<feature type="region of interest" description="Disordered" evidence="18">
    <location>
        <begin position="556"/>
        <end position="613"/>
    </location>
</feature>
<evidence type="ECO:0000259" key="19">
    <source>
        <dbReference type="PROSITE" id="PS50158"/>
    </source>
</evidence>